<gene>
    <name evidence="1" type="ORF">RhiirC2_796682</name>
</gene>
<dbReference type="AlphaFoldDB" id="A0A2N1M996"/>
<proteinExistence type="predicted"/>
<dbReference type="VEuPathDB" id="FungiDB:RhiirA1_472015"/>
<dbReference type="Proteomes" id="UP000233469">
    <property type="component" value="Unassembled WGS sequence"/>
</dbReference>
<reference evidence="1 2" key="1">
    <citation type="submission" date="2016-04" db="EMBL/GenBank/DDBJ databases">
        <title>Genome analyses suggest a sexual origin of heterokaryosis in a supposedly ancient asexual fungus.</title>
        <authorList>
            <person name="Ropars J."/>
            <person name="Sedzielewska K."/>
            <person name="Noel J."/>
            <person name="Charron P."/>
            <person name="Farinelli L."/>
            <person name="Marton T."/>
            <person name="Kruger M."/>
            <person name="Pelin A."/>
            <person name="Brachmann A."/>
            <person name="Corradi N."/>
        </authorList>
    </citation>
    <scope>NUCLEOTIDE SEQUENCE [LARGE SCALE GENOMIC DNA]</scope>
    <source>
        <strain evidence="1 2">C2</strain>
    </source>
</reference>
<evidence type="ECO:0000313" key="2">
    <source>
        <dbReference type="Proteomes" id="UP000233469"/>
    </source>
</evidence>
<organism evidence="1 2">
    <name type="scientific">Rhizophagus irregularis</name>
    <dbReference type="NCBI Taxonomy" id="588596"/>
    <lineage>
        <taxon>Eukaryota</taxon>
        <taxon>Fungi</taxon>
        <taxon>Fungi incertae sedis</taxon>
        <taxon>Mucoromycota</taxon>
        <taxon>Glomeromycotina</taxon>
        <taxon>Glomeromycetes</taxon>
        <taxon>Glomerales</taxon>
        <taxon>Glomeraceae</taxon>
        <taxon>Rhizophagus</taxon>
    </lineage>
</organism>
<dbReference type="EMBL" id="LLXL01003755">
    <property type="protein sequence ID" value="PKK58207.1"/>
    <property type="molecule type" value="Genomic_DNA"/>
</dbReference>
<sequence>MLVNALHKKIKKFNSYLTHRVRFRALPITGSSSFQTGSRATDKLVDFILHPLHNTKDYIESANILFTTFKKIKQEDYLNNYVIPTICDWPGQINLRRAITLRLNKKDNSGISSQILNLLDNSLPLTLEIYAKLFRYRFYKGYLESIVKIWVLFQKLQRYNYNKAPLIFLSDVSLKYQTVELNSDNQIIQKAKIIDIERNDKGFKKAFINTRNTNISKVKIVNIKVLPLAWSTSNPPTEDKFYDAENCNITDSLSNIVLICGHSYHKKCLSILNEKCKYCFNYLSKNIKTNITSLNKRLSKSLKDNEIPEITKDDDLNKDYEDENIETLLK</sequence>
<reference evidence="1 2" key="2">
    <citation type="submission" date="2017-10" db="EMBL/GenBank/DDBJ databases">
        <title>Extensive intraspecific genome diversity in a model arbuscular mycorrhizal fungus.</title>
        <authorList>
            <person name="Chen E.C.H."/>
            <person name="Morin E."/>
            <person name="Baudet D."/>
            <person name="Noel J."/>
            <person name="Ndikumana S."/>
            <person name="Charron P."/>
            <person name="St-Onge C."/>
            <person name="Giorgi J."/>
            <person name="Grigoriev I.V."/>
            <person name="Roux C."/>
            <person name="Martin F.M."/>
            <person name="Corradi N."/>
        </authorList>
    </citation>
    <scope>NUCLEOTIDE SEQUENCE [LARGE SCALE GENOMIC DNA]</scope>
    <source>
        <strain evidence="1 2">C2</strain>
    </source>
</reference>
<comment type="caution">
    <text evidence="1">The sequence shown here is derived from an EMBL/GenBank/DDBJ whole genome shotgun (WGS) entry which is preliminary data.</text>
</comment>
<name>A0A2N1M996_9GLOM</name>
<evidence type="ECO:0000313" key="1">
    <source>
        <dbReference type="EMBL" id="PKK58207.1"/>
    </source>
</evidence>
<accession>A0A2N1M996</accession>
<protein>
    <submittedName>
        <fullName evidence="1">Uncharacterized protein</fullName>
    </submittedName>
</protein>